<proteinExistence type="predicted"/>
<name>A0A160MA10_9BACI</name>
<dbReference type="Proteomes" id="UP000077856">
    <property type="component" value="Chromosome"/>
</dbReference>
<evidence type="ECO:0000313" key="3">
    <source>
        <dbReference type="Proteomes" id="UP000077856"/>
    </source>
</evidence>
<feature type="domain" description="HTH cro/C1-type" evidence="1">
    <location>
        <begin position="6"/>
        <end position="60"/>
    </location>
</feature>
<dbReference type="CDD" id="cd00093">
    <property type="entry name" value="HTH_XRE"/>
    <property type="match status" value="1"/>
</dbReference>
<dbReference type="InterPro" id="IPR010982">
    <property type="entry name" value="Lambda_DNA-bd_dom_sf"/>
</dbReference>
<dbReference type="Gene3D" id="1.10.260.40">
    <property type="entry name" value="lambda repressor-like DNA-binding domains"/>
    <property type="match status" value="1"/>
</dbReference>
<dbReference type="EMBL" id="CP015506">
    <property type="protein sequence ID" value="AND39599.1"/>
    <property type="molecule type" value="Genomic_DNA"/>
</dbReference>
<evidence type="ECO:0000259" key="1">
    <source>
        <dbReference type="PROSITE" id="PS50943"/>
    </source>
</evidence>
<reference evidence="2 3" key="1">
    <citation type="submission" date="2016-04" db="EMBL/GenBank/DDBJ databases">
        <title>Complete genome sequence of Bacillus oceanisediminis strain 2691.</title>
        <authorList>
            <person name="Jeong H."/>
            <person name="Kim H.J."/>
            <person name="Lee D.-W."/>
        </authorList>
    </citation>
    <scope>NUCLEOTIDE SEQUENCE [LARGE SCALE GENOMIC DNA]</scope>
    <source>
        <strain evidence="2 3">2691</strain>
    </source>
</reference>
<accession>A0A160MA10</accession>
<dbReference type="SUPFAM" id="SSF47413">
    <property type="entry name" value="lambda repressor-like DNA-binding domains"/>
    <property type="match status" value="1"/>
</dbReference>
<dbReference type="AlphaFoldDB" id="A0A160MA10"/>
<protein>
    <recommendedName>
        <fullName evidence="1">HTH cro/C1-type domain-containing protein</fullName>
    </recommendedName>
</protein>
<organism evidence="2 3">
    <name type="scientific">Cytobacillus oceanisediminis 2691</name>
    <dbReference type="NCBI Taxonomy" id="1196031"/>
    <lineage>
        <taxon>Bacteria</taxon>
        <taxon>Bacillati</taxon>
        <taxon>Bacillota</taxon>
        <taxon>Bacilli</taxon>
        <taxon>Bacillales</taxon>
        <taxon>Bacillaceae</taxon>
        <taxon>Cytobacillus</taxon>
    </lineage>
</organism>
<dbReference type="SMART" id="SM00530">
    <property type="entry name" value="HTH_XRE"/>
    <property type="match status" value="1"/>
</dbReference>
<dbReference type="Pfam" id="PF13560">
    <property type="entry name" value="HTH_31"/>
    <property type="match status" value="1"/>
</dbReference>
<dbReference type="PROSITE" id="PS50943">
    <property type="entry name" value="HTH_CROC1"/>
    <property type="match status" value="1"/>
</dbReference>
<dbReference type="STRING" id="1196031.A361_10780"/>
<sequence length="72" mass="8252">MDSETLRLIRASSNLSIREFASKINVSHSLISRIEGGDRRLTDRVKRKVIETFGLTEEKLVVIKLLINEIKN</sequence>
<evidence type="ECO:0000313" key="2">
    <source>
        <dbReference type="EMBL" id="AND39599.1"/>
    </source>
</evidence>
<dbReference type="KEGG" id="bon:A361_10780"/>
<dbReference type="InterPro" id="IPR001387">
    <property type="entry name" value="Cro/C1-type_HTH"/>
</dbReference>
<dbReference type="GO" id="GO:0003677">
    <property type="term" value="F:DNA binding"/>
    <property type="evidence" value="ECO:0007669"/>
    <property type="project" value="InterPro"/>
</dbReference>
<gene>
    <name evidence="2" type="ORF">A361_10780</name>
</gene>
<dbReference type="RefSeq" id="WP_019381919.1">
    <property type="nucleotide sequence ID" value="NZ_CP015506.1"/>
</dbReference>